<dbReference type="InterPro" id="IPR013103">
    <property type="entry name" value="RVT_2"/>
</dbReference>
<feature type="region of interest" description="Disordered" evidence="2">
    <location>
        <begin position="656"/>
        <end position="686"/>
    </location>
</feature>
<dbReference type="InterPro" id="IPR054722">
    <property type="entry name" value="PolX-like_BBD"/>
</dbReference>
<dbReference type="Gene3D" id="4.10.60.10">
    <property type="entry name" value="Zinc finger, CCHC-type"/>
    <property type="match status" value="1"/>
</dbReference>
<evidence type="ECO:0000259" key="3">
    <source>
        <dbReference type="PROSITE" id="PS50158"/>
    </source>
</evidence>
<dbReference type="PROSITE" id="PS50158">
    <property type="entry name" value="ZF_CCHC"/>
    <property type="match status" value="1"/>
</dbReference>
<keyword evidence="1" id="KW-0479">Metal-binding</keyword>
<protein>
    <recommendedName>
        <fullName evidence="3">CCHC-type domain-containing protein</fullName>
    </recommendedName>
</protein>
<dbReference type="SUPFAM" id="SSF57756">
    <property type="entry name" value="Retrovirus zinc finger-like domains"/>
    <property type="match status" value="1"/>
</dbReference>
<dbReference type="AlphaFoldDB" id="A0A6L2NS46"/>
<dbReference type="Pfam" id="PF07727">
    <property type="entry name" value="RVT_2"/>
    <property type="match status" value="1"/>
</dbReference>
<feature type="compositionally biased region" description="Basic and acidic residues" evidence="2">
    <location>
        <begin position="659"/>
        <end position="686"/>
    </location>
</feature>
<feature type="compositionally biased region" description="Basic and acidic residues" evidence="2">
    <location>
        <begin position="858"/>
        <end position="874"/>
    </location>
</feature>
<dbReference type="EMBL" id="BKCJ010009854">
    <property type="protein sequence ID" value="GEU88936.1"/>
    <property type="molecule type" value="Genomic_DNA"/>
</dbReference>
<proteinExistence type="predicted"/>
<evidence type="ECO:0000256" key="1">
    <source>
        <dbReference type="PROSITE-ProRule" id="PRU00047"/>
    </source>
</evidence>
<dbReference type="PANTHER" id="PTHR11439:SF495">
    <property type="entry name" value="REVERSE TRANSCRIPTASE, RNA-DEPENDENT DNA POLYMERASE-RELATED"/>
    <property type="match status" value="1"/>
</dbReference>
<feature type="domain" description="CCHC-type" evidence="3">
    <location>
        <begin position="30"/>
        <end position="45"/>
    </location>
</feature>
<evidence type="ECO:0000256" key="2">
    <source>
        <dbReference type="SAM" id="MobiDB-lite"/>
    </source>
</evidence>
<dbReference type="SMART" id="SM00343">
    <property type="entry name" value="ZnF_C2HC"/>
    <property type="match status" value="1"/>
</dbReference>
<gene>
    <name evidence="4" type="ORF">Tci_060914</name>
</gene>
<dbReference type="InterPro" id="IPR036875">
    <property type="entry name" value="Znf_CCHC_sf"/>
</dbReference>
<dbReference type="GO" id="GO:0008270">
    <property type="term" value="F:zinc ion binding"/>
    <property type="evidence" value="ECO:0007669"/>
    <property type="project" value="UniProtKB-KW"/>
</dbReference>
<name>A0A6L2NS46_TANCI</name>
<evidence type="ECO:0000313" key="4">
    <source>
        <dbReference type="EMBL" id="GEU88936.1"/>
    </source>
</evidence>
<feature type="region of interest" description="Disordered" evidence="2">
    <location>
        <begin position="713"/>
        <end position="740"/>
    </location>
</feature>
<feature type="region of interest" description="Disordered" evidence="2">
    <location>
        <begin position="856"/>
        <end position="876"/>
    </location>
</feature>
<dbReference type="GO" id="GO:0003676">
    <property type="term" value="F:nucleic acid binding"/>
    <property type="evidence" value="ECO:0007669"/>
    <property type="project" value="InterPro"/>
</dbReference>
<dbReference type="Pfam" id="PF22936">
    <property type="entry name" value="Pol_BBD"/>
    <property type="match status" value="1"/>
</dbReference>
<keyword evidence="1" id="KW-0863">Zinc-finger</keyword>
<accession>A0A6L2NS46</accession>
<dbReference type="InterPro" id="IPR001878">
    <property type="entry name" value="Znf_CCHC"/>
</dbReference>
<comment type="caution">
    <text evidence="4">The sequence shown here is derived from an EMBL/GenBank/DDBJ whole genome shotgun (WGS) entry which is preliminary data.</text>
</comment>
<sequence length="990" mass="112089">MRAKRFLKKTGRKVDTNGSETIGFDKTKVKCYNCHKRGHFAKECRAQRENKNTEPVKRNVIVETIDAKVLVAQDGFRYDWSDQAKEGPINFALMAYTSLGLGYHAVPPLYTWNFIPTKHDFILADMDEHVVSESVTSVPVVATNEAETSELKPKSEKGVIDSGCSRHMTGNMSYLSEYKEIDGGYVAFGGDPKGGKITGKGKICTGKFDGKANERFFVRYYVNNKAFRVFNNRTRIVEETLHITFLENKPNVEGSGPTWLFDIDTLIKSMNYKPIVTGNQSNGNAGTKKILMQNTEDNAGKKVTEVLEKEMEFQDNAVDKNIVYGCADDPNMPNLEEIVYSDDDDVGTKADMTNLDTNIPQVWTLVDLPYGKRAIGTKWIYKNKKDERGIVVRNKARLVTQGYTQEEGIDYDEVFAPVARIEAIRLFVVVEDPEFPDRVYKVEKALYGLHQAPRAWKEMCTEFEKMMHKKFQMSSMGELTFFLGLQVTHNDDGIFISQDKLDIMFVVYACARFRVTPKVSHLHVVKRIFRYLKGQPKLGLWYLKDSSFDLEAYTNSDYAGASLDRKSTTRDEAIHKEIGDSVERAATTAASLDAKQDSGNINRTQSITIPNVPFPQGIGSGGSLRCQKAIGDTIAQTRVLDLENVKDAQALEIKRVHKPKVESSKENLGMKDKSKQGRSSDKTEELNVAEDEHMFDLSDLAGTKVIVDQEEPTELIEDKGSAEKGVSAAEDKDSTAVDVSVGSPTRLVDDSTTDDVTLAETWMAIRKEREHVSVEEKTRLLMEFIAARKKLFAVKSAEKQRNKPPTKAEQRKKMFTYMKHMARYKDKNFKGKSFDAIKQMFDKAYKQVNDFVPMDTESSGKKVDSSGKKVESSKKRTRALLGEESVKRQKVKDDAEKAELKSCLEIVLNDDSAVNIESLDTKYPIVGWKTHILAKDIIYYQIIKADGSTKYYKVFSAMLDDFDRQYILDLYRLVKERFETISLEGYDRLL</sequence>
<keyword evidence="1" id="KW-0862">Zinc</keyword>
<dbReference type="PANTHER" id="PTHR11439">
    <property type="entry name" value="GAG-POL-RELATED RETROTRANSPOSON"/>
    <property type="match status" value="1"/>
</dbReference>
<reference evidence="4" key="1">
    <citation type="journal article" date="2019" name="Sci. Rep.">
        <title>Draft genome of Tanacetum cinerariifolium, the natural source of mosquito coil.</title>
        <authorList>
            <person name="Yamashiro T."/>
            <person name="Shiraishi A."/>
            <person name="Satake H."/>
            <person name="Nakayama K."/>
        </authorList>
    </citation>
    <scope>NUCLEOTIDE SEQUENCE</scope>
</reference>
<organism evidence="4">
    <name type="scientific">Tanacetum cinerariifolium</name>
    <name type="common">Dalmatian daisy</name>
    <name type="synonym">Chrysanthemum cinerariifolium</name>
    <dbReference type="NCBI Taxonomy" id="118510"/>
    <lineage>
        <taxon>Eukaryota</taxon>
        <taxon>Viridiplantae</taxon>
        <taxon>Streptophyta</taxon>
        <taxon>Embryophyta</taxon>
        <taxon>Tracheophyta</taxon>
        <taxon>Spermatophyta</taxon>
        <taxon>Magnoliopsida</taxon>
        <taxon>eudicotyledons</taxon>
        <taxon>Gunneridae</taxon>
        <taxon>Pentapetalae</taxon>
        <taxon>asterids</taxon>
        <taxon>campanulids</taxon>
        <taxon>Asterales</taxon>
        <taxon>Asteraceae</taxon>
        <taxon>Asteroideae</taxon>
        <taxon>Anthemideae</taxon>
        <taxon>Anthemidinae</taxon>
        <taxon>Tanacetum</taxon>
    </lineage>
</organism>